<dbReference type="OrthoDB" id="44820at2759"/>
<sequence length="185" mass="21555">TDTVTRFKPYLLIVLQLPSFFSKVHDYTMYSNDLEFINGLINTKTRGLLVYQLTLSLWRVMCVCYYSKARLEVLKLTKHSEDGTVKARWRIIGLPFYSQLLRFYRKDKSQLYRSYDAFSTFYIGPDGLIHCHKVETVSSELADVLRAGADTFFISINISPESSRCRTTSYIFRIFLSGNIFLGKY</sequence>
<proteinExistence type="predicted"/>
<dbReference type="KEGG" id="ncc:104949977"/>
<organism evidence="1 2">
    <name type="scientific">Notothenia coriiceps</name>
    <name type="common">black rockcod</name>
    <dbReference type="NCBI Taxonomy" id="8208"/>
    <lineage>
        <taxon>Eukaryota</taxon>
        <taxon>Metazoa</taxon>
        <taxon>Chordata</taxon>
        <taxon>Craniata</taxon>
        <taxon>Vertebrata</taxon>
        <taxon>Euteleostomi</taxon>
        <taxon>Actinopterygii</taxon>
        <taxon>Neopterygii</taxon>
        <taxon>Teleostei</taxon>
        <taxon>Neoteleostei</taxon>
        <taxon>Acanthomorphata</taxon>
        <taxon>Eupercaria</taxon>
        <taxon>Perciformes</taxon>
        <taxon>Notothenioidei</taxon>
        <taxon>Nototheniidae</taxon>
        <taxon>Notothenia</taxon>
    </lineage>
</organism>
<dbReference type="InterPro" id="IPR018790">
    <property type="entry name" value="DUF2358"/>
</dbReference>
<protein>
    <submittedName>
        <fullName evidence="2">Uncharacterized protein C6orf136 homolog</fullName>
    </submittedName>
</protein>
<accession>A0A6I9NDW9</accession>
<dbReference type="GeneID" id="104949977"/>
<dbReference type="RefSeq" id="XP_010774752.1">
    <property type="nucleotide sequence ID" value="XM_010776450.1"/>
</dbReference>
<name>A0A6I9NDW9_9TELE</name>
<gene>
    <name evidence="2" type="primary">LOC104949977</name>
</gene>
<dbReference type="Proteomes" id="UP000504611">
    <property type="component" value="Unplaced"/>
</dbReference>
<evidence type="ECO:0000313" key="1">
    <source>
        <dbReference type="Proteomes" id="UP000504611"/>
    </source>
</evidence>
<dbReference type="PANTHER" id="PTHR31094:SF2">
    <property type="entry name" value="RIKEN CDNA 2310061I04 GENE"/>
    <property type="match status" value="1"/>
</dbReference>
<reference evidence="2" key="1">
    <citation type="submission" date="2025-08" db="UniProtKB">
        <authorList>
            <consortium name="RefSeq"/>
        </authorList>
    </citation>
    <scope>IDENTIFICATION</scope>
    <source>
        <tissue evidence="2">Muscle</tissue>
    </source>
</reference>
<keyword evidence="1" id="KW-1185">Reference proteome</keyword>
<feature type="non-terminal residue" evidence="2">
    <location>
        <position position="1"/>
    </location>
</feature>
<dbReference type="AlphaFoldDB" id="A0A6I9NDW9"/>
<dbReference type="PANTHER" id="PTHR31094">
    <property type="entry name" value="RIKEN CDNA 2310061I04 GENE"/>
    <property type="match status" value="1"/>
</dbReference>
<dbReference type="Pfam" id="PF10184">
    <property type="entry name" value="DUF2358"/>
    <property type="match status" value="1"/>
</dbReference>
<evidence type="ECO:0000313" key="2">
    <source>
        <dbReference type="RefSeq" id="XP_010774752.1"/>
    </source>
</evidence>